<dbReference type="AlphaFoldDB" id="A0A367ZJQ7"/>
<dbReference type="Pfam" id="PF04326">
    <property type="entry name" value="SLFN_AlbA_2"/>
    <property type="match status" value="1"/>
</dbReference>
<dbReference type="PANTHER" id="PTHR30595:SF6">
    <property type="entry name" value="SCHLAFEN ALBA-2 DOMAIN-CONTAINING PROTEIN"/>
    <property type="match status" value="1"/>
</dbReference>
<dbReference type="InterPro" id="IPR038461">
    <property type="entry name" value="Schlafen_AlbA_2_dom_sf"/>
</dbReference>
<evidence type="ECO:0000259" key="1">
    <source>
        <dbReference type="Pfam" id="PF04326"/>
    </source>
</evidence>
<dbReference type="EMBL" id="QOQW01000029">
    <property type="protein sequence ID" value="RCK77969.1"/>
    <property type="molecule type" value="Genomic_DNA"/>
</dbReference>
<dbReference type="GO" id="GO:0004386">
    <property type="term" value="F:helicase activity"/>
    <property type="evidence" value="ECO:0007669"/>
    <property type="project" value="UniProtKB-KW"/>
</dbReference>
<gene>
    <name evidence="2" type="ORF">OZSIB_1878</name>
</gene>
<sequence>MTKTEFFEILKNGEHSGVEFKRDDVENHELAKELVAFLNLEGGSVLLGIDDDGSVVGLSRANLEEWVAELCRVKIDPPIVPHLEWVRAIEPGKDVLVVRVPAGPNKPYARVHHNRRTYFIRVGRTSREASRDELERMFQASGRLQYGLKPVPGAALDDLDRRRLREYFVRILGGSAPDDQAIEEWERLLRNIDLMTVSAGQTVPTIDGMLLFGKAPKRFLPQSGIRAVCFSGTAPDYAMRADEQLGGPLVPLGSASEAVPLESGLVEQALDFVKRNTETIARLEGGQRIVRPAYPPEVLREAVVNALVHRDYSIAGTDILLAIYADRLEIQSPGSLPNTVTVDGMKAGLRYARNQTLVNVMRDYRYVEALGMGVRCKIIPGMRAHNGTEPELLAEEHRFTVRLWKEPKSPGV</sequence>
<keyword evidence="2" id="KW-0067">ATP-binding</keyword>
<name>A0A367ZJQ7_9BACT</name>
<evidence type="ECO:0000313" key="2">
    <source>
        <dbReference type="EMBL" id="RCK77969.1"/>
    </source>
</evidence>
<keyword evidence="2" id="KW-0347">Helicase</keyword>
<evidence type="ECO:0000313" key="3">
    <source>
        <dbReference type="Proteomes" id="UP000252355"/>
    </source>
</evidence>
<dbReference type="Pfam" id="PF13749">
    <property type="entry name" value="HATPase_c_4"/>
    <property type="match status" value="1"/>
</dbReference>
<protein>
    <submittedName>
        <fullName evidence="2">ATP-dependent DNA helicase</fullName>
    </submittedName>
</protein>
<dbReference type="PANTHER" id="PTHR30595">
    <property type="entry name" value="GLPR-RELATED TRANSCRIPTIONAL REPRESSOR"/>
    <property type="match status" value="1"/>
</dbReference>
<accession>A0A367ZJQ7</accession>
<proteinExistence type="predicted"/>
<feature type="domain" description="Schlafen AlbA-2" evidence="1">
    <location>
        <begin position="14"/>
        <end position="129"/>
    </location>
</feature>
<dbReference type="InterPro" id="IPR007421">
    <property type="entry name" value="Schlafen_AlbA_2_dom"/>
</dbReference>
<dbReference type="Gene3D" id="3.30.565.60">
    <property type="match status" value="1"/>
</dbReference>
<reference evidence="2 3" key="1">
    <citation type="submission" date="2018-05" db="EMBL/GenBank/DDBJ databases">
        <title>A metagenomic window into the 2 km-deep terrestrial subsurface aquifer revealed taxonomically and functionally diverse microbial community comprising novel uncultured bacterial lineages.</title>
        <authorList>
            <person name="Kadnikov V.V."/>
            <person name="Mardanov A.V."/>
            <person name="Beletsky A.V."/>
            <person name="Banks D."/>
            <person name="Pimenov N.V."/>
            <person name="Frank Y.A."/>
            <person name="Karnachuk O.V."/>
            <person name="Ravin N.V."/>
        </authorList>
    </citation>
    <scope>NUCLEOTIDE SEQUENCE [LARGE SCALE GENOMIC DNA]</scope>
    <source>
        <strain evidence="2">BY5</strain>
    </source>
</reference>
<dbReference type="InterPro" id="IPR038475">
    <property type="entry name" value="RecG_C_sf"/>
</dbReference>
<keyword evidence="2" id="KW-0378">Hydrolase</keyword>
<keyword evidence="2" id="KW-0547">Nucleotide-binding</keyword>
<organism evidence="2 3">
    <name type="scientific">Candidatus Ozemobacter sibiricus</name>
    <dbReference type="NCBI Taxonomy" id="2268124"/>
    <lineage>
        <taxon>Bacteria</taxon>
        <taxon>Candidatus Ozemobacteria</taxon>
        <taxon>Candidatus Ozemobacterales</taxon>
        <taxon>Candidatus Ozemobacteraceae</taxon>
        <taxon>Candidatus Ozemobacter</taxon>
    </lineage>
</organism>
<comment type="caution">
    <text evidence="2">The sequence shown here is derived from an EMBL/GenBank/DDBJ whole genome shotgun (WGS) entry which is preliminary data.</text>
</comment>
<dbReference type="Gene3D" id="3.30.950.30">
    <property type="entry name" value="Schlafen, AAA domain"/>
    <property type="match status" value="1"/>
</dbReference>
<dbReference type="Proteomes" id="UP000252355">
    <property type="component" value="Unassembled WGS sequence"/>
</dbReference>